<evidence type="ECO:0000313" key="2">
    <source>
        <dbReference type="EMBL" id="KFG90960.1"/>
    </source>
</evidence>
<name>A0A086PC42_SPHHM</name>
<dbReference type="RefSeq" id="WP_037463427.1">
    <property type="nucleotide sequence ID" value="NZ_BCZD01000022.1"/>
</dbReference>
<comment type="similarity">
    <text evidence="1">Belongs to the short-chain dehydrogenases/reductases (SDR) family.</text>
</comment>
<dbReference type="EMBL" id="JFZA02000007">
    <property type="protein sequence ID" value="KFG90960.1"/>
    <property type="molecule type" value="Genomic_DNA"/>
</dbReference>
<dbReference type="eggNOG" id="COG1028">
    <property type="taxonomic scope" value="Bacteria"/>
</dbReference>
<organism evidence="2 3">
    <name type="scientific">Sphingobium herbicidovorans (strain ATCC 700291 / DSM 11019 / CCUG 56400 / KCTC 2939 / LMG 18315 / NBRC 16415 / MH)</name>
    <name type="common">Sphingomonas herbicidovorans</name>
    <dbReference type="NCBI Taxonomy" id="1219045"/>
    <lineage>
        <taxon>Bacteria</taxon>
        <taxon>Pseudomonadati</taxon>
        <taxon>Pseudomonadota</taxon>
        <taxon>Alphaproteobacteria</taxon>
        <taxon>Sphingomonadales</taxon>
        <taxon>Sphingomonadaceae</taxon>
        <taxon>Sphingobium</taxon>
    </lineage>
</organism>
<gene>
    <name evidence="2" type="ORF">BV98_001153</name>
</gene>
<dbReference type="CDD" id="cd05233">
    <property type="entry name" value="SDR_c"/>
    <property type="match status" value="1"/>
</dbReference>
<sequence>MLLKDKVVIVSGVGPGMGQALARIAASEGASVILAARNKAFLDEVAADIVAKGGKAIAVPCDVSDEAQCKALADRAGSEFGGRVDGLVNSAYYHGNWSFVENADTEDFAKTFDVNCLGALRLSRACVPYLRDGGAVVNVSTMATVNPYGTEHGMEMSYAVAKGALNTLGKYMASDLGRFGIRVNTCRMGWIHGDPVEGFIQSQVDAGFKRDDVVAGITKNIPIGKIPPEDDCARAVLMMVSDYSRVVSGAALDVNGGQWMAP</sequence>
<dbReference type="GO" id="GO:0030497">
    <property type="term" value="P:fatty acid elongation"/>
    <property type="evidence" value="ECO:0007669"/>
    <property type="project" value="TreeGrafter"/>
</dbReference>
<comment type="caution">
    <text evidence="2">The sequence shown here is derived from an EMBL/GenBank/DDBJ whole genome shotgun (WGS) entry which is preliminary data.</text>
</comment>
<dbReference type="Pfam" id="PF13561">
    <property type="entry name" value="adh_short_C2"/>
    <property type="match status" value="1"/>
</dbReference>
<dbReference type="STRING" id="76947.GCA_002080435_03402"/>
<dbReference type="Proteomes" id="UP000024284">
    <property type="component" value="Unassembled WGS sequence"/>
</dbReference>
<protein>
    <submittedName>
        <fullName evidence="2">Oxidoreductase</fullName>
    </submittedName>
</protein>
<dbReference type="NCBIfam" id="NF005909">
    <property type="entry name" value="PRK07890.1"/>
    <property type="match status" value="1"/>
</dbReference>
<reference evidence="2" key="1">
    <citation type="submission" date="2014-08" db="EMBL/GenBank/DDBJ databases">
        <title>Draft genome sequences of Sphingobium herbicidovorans.</title>
        <authorList>
            <person name="Gan H.M."/>
            <person name="Gan H.Y."/>
            <person name="Savka M.A."/>
        </authorList>
    </citation>
    <scope>NUCLEOTIDE SEQUENCE [LARGE SCALE GENOMIC DNA]</scope>
    <source>
        <strain evidence="2">NBRC 16415</strain>
    </source>
</reference>
<dbReference type="PANTHER" id="PTHR42760">
    <property type="entry name" value="SHORT-CHAIN DEHYDROGENASES/REDUCTASES FAMILY MEMBER"/>
    <property type="match status" value="1"/>
</dbReference>
<dbReference type="InterPro" id="IPR036291">
    <property type="entry name" value="NAD(P)-bd_dom_sf"/>
</dbReference>
<evidence type="ECO:0000256" key="1">
    <source>
        <dbReference type="ARBA" id="ARBA00006484"/>
    </source>
</evidence>
<dbReference type="PRINTS" id="PR00081">
    <property type="entry name" value="GDHRDH"/>
</dbReference>
<dbReference type="PATRIC" id="fig|1219045.3.peg.1172"/>
<dbReference type="PANTHER" id="PTHR42760:SF40">
    <property type="entry name" value="3-OXOACYL-[ACYL-CARRIER-PROTEIN] REDUCTASE, CHLOROPLASTIC"/>
    <property type="match status" value="1"/>
</dbReference>
<dbReference type="Gene3D" id="3.40.50.720">
    <property type="entry name" value="NAD(P)-binding Rossmann-like Domain"/>
    <property type="match status" value="1"/>
</dbReference>
<evidence type="ECO:0000313" key="3">
    <source>
        <dbReference type="Proteomes" id="UP000024284"/>
    </source>
</evidence>
<dbReference type="GO" id="GO:0016616">
    <property type="term" value="F:oxidoreductase activity, acting on the CH-OH group of donors, NAD or NADP as acceptor"/>
    <property type="evidence" value="ECO:0007669"/>
    <property type="project" value="TreeGrafter"/>
</dbReference>
<keyword evidence="3" id="KW-1185">Reference proteome</keyword>
<accession>A0A086PC42</accession>
<dbReference type="OrthoDB" id="9780084at2"/>
<proteinExistence type="inferred from homology"/>
<dbReference type="SUPFAM" id="SSF51735">
    <property type="entry name" value="NAD(P)-binding Rossmann-fold domains"/>
    <property type="match status" value="1"/>
</dbReference>
<dbReference type="InterPro" id="IPR002347">
    <property type="entry name" value="SDR_fam"/>
</dbReference>
<dbReference type="AlphaFoldDB" id="A0A086PC42"/>